<sequence length="92" mass="10620">MCNRFFKHLRDRELQLSLQEGVYFTTDELENVLKQVEEMESGMRRKPANDMQFGRHKPQGTGLGAPARGGSGRMQPWQLPKSLSPRFRTPET</sequence>
<keyword evidence="3" id="KW-1185">Reference proteome</keyword>
<organism evidence="2 3">
    <name type="scientific">Phytophthora megakarya</name>
    <dbReference type="NCBI Taxonomy" id="4795"/>
    <lineage>
        <taxon>Eukaryota</taxon>
        <taxon>Sar</taxon>
        <taxon>Stramenopiles</taxon>
        <taxon>Oomycota</taxon>
        <taxon>Peronosporomycetes</taxon>
        <taxon>Peronosporales</taxon>
        <taxon>Peronosporaceae</taxon>
        <taxon>Phytophthora</taxon>
    </lineage>
</organism>
<evidence type="ECO:0000256" key="1">
    <source>
        <dbReference type="SAM" id="MobiDB-lite"/>
    </source>
</evidence>
<proteinExistence type="predicted"/>
<evidence type="ECO:0000313" key="2">
    <source>
        <dbReference type="EMBL" id="OWZ17599.1"/>
    </source>
</evidence>
<name>A0A225WKF1_9STRA</name>
<dbReference type="AlphaFoldDB" id="A0A225WKF1"/>
<reference evidence="3" key="1">
    <citation type="submission" date="2017-03" db="EMBL/GenBank/DDBJ databases">
        <title>Phytopthora megakarya and P. palmivora, two closely related causual agents of cacao black pod achieved similar genome size and gene model numbers by different mechanisms.</title>
        <authorList>
            <person name="Ali S."/>
            <person name="Shao J."/>
            <person name="Larry D.J."/>
            <person name="Kronmiller B."/>
            <person name="Shen D."/>
            <person name="Strem M.D."/>
            <person name="Melnick R.L."/>
            <person name="Guiltinan M.J."/>
            <person name="Tyler B.M."/>
            <person name="Meinhardt L.W."/>
            <person name="Bailey B.A."/>
        </authorList>
    </citation>
    <scope>NUCLEOTIDE SEQUENCE [LARGE SCALE GENOMIC DNA]</scope>
    <source>
        <strain evidence="3">zdho120</strain>
    </source>
</reference>
<comment type="caution">
    <text evidence="2">The sequence shown here is derived from an EMBL/GenBank/DDBJ whole genome shotgun (WGS) entry which is preliminary data.</text>
</comment>
<protein>
    <submittedName>
        <fullName evidence="2">Uncharacterized protein</fullName>
    </submittedName>
</protein>
<evidence type="ECO:0000313" key="3">
    <source>
        <dbReference type="Proteomes" id="UP000198211"/>
    </source>
</evidence>
<gene>
    <name evidence="2" type="ORF">PHMEG_0008436</name>
</gene>
<dbReference type="Proteomes" id="UP000198211">
    <property type="component" value="Unassembled WGS sequence"/>
</dbReference>
<accession>A0A225WKF1</accession>
<feature type="compositionally biased region" description="Gly residues" evidence="1">
    <location>
        <begin position="61"/>
        <end position="72"/>
    </location>
</feature>
<feature type="region of interest" description="Disordered" evidence="1">
    <location>
        <begin position="40"/>
        <end position="92"/>
    </location>
</feature>
<dbReference type="EMBL" id="NBNE01000727">
    <property type="protein sequence ID" value="OWZ17599.1"/>
    <property type="molecule type" value="Genomic_DNA"/>
</dbReference>